<keyword evidence="3" id="KW-0238">DNA-binding</keyword>
<evidence type="ECO:0000259" key="7">
    <source>
        <dbReference type="PROSITE" id="PS51032"/>
    </source>
</evidence>
<evidence type="ECO:0000313" key="9">
    <source>
        <dbReference type="Proteomes" id="UP001285441"/>
    </source>
</evidence>
<proteinExistence type="predicted"/>
<evidence type="ECO:0000313" key="8">
    <source>
        <dbReference type="EMBL" id="KAK3386494.1"/>
    </source>
</evidence>
<feature type="region of interest" description="Disordered" evidence="6">
    <location>
        <begin position="9"/>
        <end position="28"/>
    </location>
</feature>
<keyword evidence="9" id="KW-1185">Reference proteome</keyword>
<comment type="subcellular location">
    <subcellularLocation>
        <location evidence="1">Nucleus</location>
    </subcellularLocation>
</comment>
<dbReference type="InterPro" id="IPR001471">
    <property type="entry name" value="AP2/ERF_dom"/>
</dbReference>
<feature type="domain" description="AP2/ERF" evidence="7">
    <location>
        <begin position="205"/>
        <end position="261"/>
    </location>
</feature>
<dbReference type="Proteomes" id="UP001285441">
    <property type="component" value="Unassembled WGS sequence"/>
</dbReference>
<dbReference type="GO" id="GO:0005634">
    <property type="term" value="C:nucleus"/>
    <property type="evidence" value="ECO:0007669"/>
    <property type="project" value="UniProtKB-SubCell"/>
</dbReference>
<evidence type="ECO:0000256" key="5">
    <source>
        <dbReference type="ARBA" id="ARBA00023242"/>
    </source>
</evidence>
<reference evidence="8" key="2">
    <citation type="submission" date="2023-06" db="EMBL/GenBank/DDBJ databases">
        <authorList>
            <consortium name="Lawrence Berkeley National Laboratory"/>
            <person name="Haridas S."/>
            <person name="Hensen N."/>
            <person name="Bonometti L."/>
            <person name="Westerberg I."/>
            <person name="Brannstrom I.O."/>
            <person name="Guillou S."/>
            <person name="Cros-Aarteil S."/>
            <person name="Calhoun S."/>
            <person name="Kuo A."/>
            <person name="Mondo S."/>
            <person name="Pangilinan J."/>
            <person name="Riley R."/>
            <person name="LaButti K."/>
            <person name="Andreopoulos B."/>
            <person name="Lipzen A."/>
            <person name="Chen C."/>
            <person name="Yanf M."/>
            <person name="Daum C."/>
            <person name="Ng V."/>
            <person name="Clum A."/>
            <person name="Steindorff A."/>
            <person name="Ohm R."/>
            <person name="Martin F."/>
            <person name="Silar P."/>
            <person name="Natvig D."/>
            <person name="Lalanne C."/>
            <person name="Gautier V."/>
            <person name="Ament-velasquez S.L."/>
            <person name="Kruys A."/>
            <person name="Hutchinson M.I."/>
            <person name="Powell A.J."/>
            <person name="Barry K."/>
            <person name="Miller A.N."/>
            <person name="Grigoriev I.V."/>
            <person name="Debuchy R."/>
            <person name="Gladieux P."/>
            <person name="Thoren M.H."/>
            <person name="Johannesson H."/>
        </authorList>
    </citation>
    <scope>NUCLEOTIDE SEQUENCE</scope>
    <source>
        <strain evidence="8">CBS 232.78</strain>
    </source>
</reference>
<feature type="compositionally biased region" description="Basic and acidic residues" evidence="6">
    <location>
        <begin position="9"/>
        <end position="23"/>
    </location>
</feature>
<dbReference type="AlphaFoldDB" id="A0AAE0NRS7"/>
<evidence type="ECO:0000256" key="4">
    <source>
        <dbReference type="ARBA" id="ARBA00023163"/>
    </source>
</evidence>
<comment type="caution">
    <text evidence="8">The sequence shown here is derived from an EMBL/GenBank/DDBJ whole genome shotgun (WGS) entry which is preliminary data.</text>
</comment>
<dbReference type="SUPFAM" id="SSF53098">
    <property type="entry name" value="Ribonuclease H-like"/>
    <property type="match status" value="1"/>
</dbReference>
<dbReference type="GO" id="GO:0003677">
    <property type="term" value="F:DNA binding"/>
    <property type="evidence" value="ECO:0007669"/>
    <property type="project" value="UniProtKB-KW"/>
</dbReference>
<sequence length="350" mass="39733">MIERTVKLRTQVEHNQGEKEPQKRLPTTDLLQPSDWHLLSLVLAILKPFKKLTKWFEGHSASFSEVIATQEWLIDLLEDQVRTLHPNLEAPTEFTGGPFHTQPEITVASQQAQLITLDDNGDDNAEPLIAAAASSQRPRRVRRLPARLTDSVIDLPRRLPTGQLIPPAFELADDLPDPSPSLDLDDDHLFFVRSSVQLAIQKLQEYAGLMEESPAYWAAMLLQPRHRKMWVNTFLSPNRAQKAYGACRELYRAGYADLPVPHPLPQPPVPLSRGSHLRSHTYYDPLEDLSRKYELAEYFAERVWQVEGSPGALASIVKDDLGLVIYTSDRHRWGDNSINLIMCSKNWSAK</sequence>
<keyword evidence="5" id="KW-0539">Nucleus</keyword>
<accession>A0AAE0NRS7</accession>
<evidence type="ECO:0000256" key="1">
    <source>
        <dbReference type="ARBA" id="ARBA00004123"/>
    </source>
</evidence>
<reference evidence="8" key="1">
    <citation type="journal article" date="2023" name="Mol. Phylogenet. Evol.">
        <title>Genome-scale phylogeny and comparative genomics of the fungal order Sordariales.</title>
        <authorList>
            <person name="Hensen N."/>
            <person name="Bonometti L."/>
            <person name="Westerberg I."/>
            <person name="Brannstrom I.O."/>
            <person name="Guillou S."/>
            <person name="Cros-Aarteil S."/>
            <person name="Calhoun S."/>
            <person name="Haridas S."/>
            <person name="Kuo A."/>
            <person name="Mondo S."/>
            <person name="Pangilinan J."/>
            <person name="Riley R."/>
            <person name="LaButti K."/>
            <person name="Andreopoulos B."/>
            <person name="Lipzen A."/>
            <person name="Chen C."/>
            <person name="Yan M."/>
            <person name="Daum C."/>
            <person name="Ng V."/>
            <person name="Clum A."/>
            <person name="Steindorff A."/>
            <person name="Ohm R.A."/>
            <person name="Martin F."/>
            <person name="Silar P."/>
            <person name="Natvig D.O."/>
            <person name="Lalanne C."/>
            <person name="Gautier V."/>
            <person name="Ament-Velasquez S.L."/>
            <person name="Kruys A."/>
            <person name="Hutchinson M.I."/>
            <person name="Powell A.J."/>
            <person name="Barry K."/>
            <person name="Miller A.N."/>
            <person name="Grigoriev I.V."/>
            <person name="Debuchy R."/>
            <person name="Gladieux P."/>
            <person name="Hiltunen Thoren M."/>
            <person name="Johannesson H."/>
        </authorList>
    </citation>
    <scope>NUCLEOTIDE SEQUENCE</scope>
    <source>
        <strain evidence="8">CBS 232.78</strain>
    </source>
</reference>
<name>A0AAE0NRS7_9PEZI</name>
<evidence type="ECO:0000256" key="3">
    <source>
        <dbReference type="ARBA" id="ARBA00023125"/>
    </source>
</evidence>
<keyword evidence="4" id="KW-0804">Transcription</keyword>
<dbReference type="PROSITE" id="PS51032">
    <property type="entry name" value="AP2_ERF"/>
    <property type="match status" value="1"/>
</dbReference>
<gene>
    <name evidence="8" type="ORF">B0H63DRAFT_137000</name>
</gene>
<protein>
    <recommendedName>
        <fullName evidence="7">AP2/ERF domain-containing protein</fullName>
    </recommendedName>
</protein>
<keyword evidence="2" id="KW-0805">Transcription regulation</keyword>
<organism evidence="8 9">
    <name type="scientific">Podospora didyma</name>
    <dbReference type="NCBI Taxonomy" id="330526"/>
    <lineage>
        <taxon>Eukaryota</taxon>
        <taxon>Fungi</taxon>
        <taxon>Dikarya</taxon>
        <taxon>Ascomycota</taxon>
        <taxon>Pezizomycotina</taxon>
        <taxon>Sordariomycetes</taxon>
        <taxon>Sordariomycetidae</taxon>
        <taxon>Sordariales</taxon>
        <taxon>Podosporaceae</taxon>
        <taxon>Podospora</taxon>
    </lineage>
</organism>
<dbReference type="GO" id="GO:0003700">
    <property type="term" value="F:DNA-binding transcription factor activity"/>
    <property type="evidence" value="ECO:0007669"/>
    <property type="project" value="InterPro"/>
</dbReference>
<dbReference type="EMBL" id="JAULSW010000003">
    <property type="protein sequence ID" value="KAK3386494.1"/>
    <property type="molecule type" value="Genomic_DNA"/>
</dbReference>
<dbReference type="InterPro" id="IPR012337">
    <property type="entry name" value="RNaseH-like_sf"/>
</dbReference>
<evidence type="ECO:0000256" key="6">
    <source>
        <dbReference type="SAM" id="MobiDB-lite"/>
    </source>
</evidence>
<evidence type="ECO:0000256" key="2">
    <source>
        <dbReference type="ARBA" id="ARBA00023015"/>
    </source>
</evidence>